<accession>A0ACD3SM45</accession>
<organism evidence="1 2">
    <name type="scientific">Imbroritus primus</name>
    <dbReference type="NCBI Taxonomy" id="3058603"/>
    <lineage>
        <taxon>Bacteria</taxon>
        <taxon>Pseudomonadati</taxon>
        <taxon>Pseudomonadota</taxon>
        <taxon>Betaproteobacteria</taxon>
        <taxon>Burkholderiales</taxon>
        <taxon>Burkholderiaceae</taxon>
        <taxon>Imbroritus</taxon>
    </lineage>
</organism>
<gene>
    <name evidence="1" type="ORF">MW7_015200</name>
</gene>
<name>A0ACD3SM45_9BURK</name>
<keyword evidence="2" id="KW-1185">Reference proteome</keyword>
<evidence type="ECO:0000313" key="1">
    <source>
        <dbReference type="EMBL" id="TMS57285.1"/>
    </source>
</evidence>
<dbReference type="Proteomes" id="UP000004277">
    <property type="component" value="Unassembled WGS sequence"/>
</dbReference>
<dbReference type="EMBL" id="AKCV02000025">
    <property type="protein sequence ID" value="TMS57285.1"/>
    <property type="molecule type" value="Genomic_DNA"/>
</dbReference>
<sequence length="195" mass="21931">MHVVDRFRAGLVAGPPASDQTAADVVGWWHAVRADWFSQRPQFDLWFRARYLDMHGAAAAGRLDAWADTAEGALALLILLDQFPRNAFRHTASMYATDAQARQIAGQAIEMEFDLQVEPELRLFFYLPFAHSENMADQQLSVALNRRLGRPWLDHAQAHAAIIKRFGRFPHRNALLGRSMTAQEQAFLDQGGFAG</sequence>
<reference evidence="1" key="1">
    <citation type="submission" date="2019-05" db="EMBL/GenBank/DDBJ databases">
        <title>Revised genome assembly of Burkholderiaceae (previously Ralstonia) sp. PBA.</title>
        <authorList>
            <person name="Gan H.M."/>
        </authorList>
    </citation>
    <scope>NUCLEOTIDE SEQUENCE</scope>
    <source>
        <strain evidence="1">PBA</strain>
    </source>
</reference>
<protein>
    <submittedName>
        <fullName evidence="1">DUF924 family protein</fullName>
    </submittedName>
</protein>
<proteinExistence type="predicted"/>
<comment type="caution">
    <text evidence="1">The sequence shown here is derived from an EMBL/GenBank/DDBJ whole genome shotgun (WGS) entry which is preliminary data.</text>
</comment>
<evidence type="ECO:0000313" key="2">
    <source>
        <dbReference type="Proteomes" id="UP000004277"/>
    </source>
</evidence>